<name>A0A926ZH98_9CYAN</name>
<dbReference type="Proteomes" id="UP000641646">
    <property type="component" value="Unassembled WGS sequence"/>
</dbReference>
<dbReference type="RefSeq" id="WP_190463135.1">
    <property type="nucleotide sequence ID" value="NZ_JACJPW010000011.1"/>
</dbReference>
<reference evidence="2" key="1">
    <citation type="journal article" date="2015" name="ISME J.">
        <title>Draft Genome Sequence of Streptomyces incarnatus NRRL8089, which Produces the Nucleoside Antibiotic Sinefungin.</title>
        <authorList>
            <person name="Oshima K."/>
            <person name="Hattori M."/>
            <person name="Shimizu H."/>
            <person name="Fukuda K."/>
            <person name="Nemoto M."/>
            <person name="Inagaki K."/>
            <person name="Tamura T."/>
        </authorList>
    </citation>
    <scope>NUCLEOTIDE SEQUENCE</scope>
    <source>
        <strain evidence="2">FACHB-1375</strain>
    </source>
</reference>
<keyword evidence="1" id="KW-0472">Membrane</keyword>
<proteinExistence type="predicted"/>
<sequence>MPNCPRCHQPVKTQAVTCPHCRQVLKAHGHPGIPLHRAAGKEYLCDSCTYHADDTCTYPQRPLAKECTLYHNRFQPEPQVIQPLKTDRSLRFWFERNLTWVLLLGLLGVSFLITLMR</sequence>
<organism evidence="2 3">
    <name type="scientific">Aerosakkonema funiforme FACHB-1375</name>
    <dbReference type="NCBI Taxonomy" id="2949571"/>
    <lineage>
        <taxon>Bacteria</taxon>
        <taxon>Bacillati</taxon>
        <taxon>Cyanobacteriota</taxon>
        <taxon>Cyanophyceae</taxon>
        <taxon>Oscillatoriophycideae</taxon>
        <taxon>Aerosakkonematales</taxon>
        <taxon>Aerosakkonemataceae</taxon>
        <taxon>Aerosakkonema</taxon>
    </lineage>
</organism>
<keyword evidence="1" id="KW-0812">Transmembrane</keyword>
<feature type="transmembrane region" description="Helical" evidence="1">
    <location>
        <begin position="98"/>
        <end position="116"/>
    </location>
</feature>
<keyword evidence="3" id="KW-1185">Reference proteome</keyword>
<protein>
    <submittedName>
        <fullName evidence="2">Zinc ribbon domain-containing protein</fullName>
    </submittedName>
</protein>
<evidence type="ECO:0000313" key="2">
    <source>
        <dbReference type="EMBL" id="MBD2180681.1"/>
    </source>
</evidence>
<evidence type="ECO:0000313" key="3">
    <source>
        <dbReference type="Proteomes" id="UP000641646"/>
    </source>
</evidence>
<dbReference type="EMBL" id="JACJPW010000011">
    <property type="protein sequence ID" value="MBD2180681.1"/>
    <property type="molecule type" value="Genomic_DNA"/>
</dbReference>
<comment type="caution">
    <text evidence="2">The sequence shown here is derived from an EMBL/GenBank/DDBJ whole genome shotgun (WGS) entry which is preliminary data.</text>
</comment>
<gene>
    <name evidence="2" type="ORF">H6G03_06125</name>
</gene>
<dbReference type="AlphaFoldDB" id="A0A926ZH98"/>
<evidence type="ECO:0000256" key="1">
    <source>
        <dbReference type="SAM" id="Phobius"/>
    </source>
</evidence>
<accession>A0A926ZH98</accession>
<reference evidence="2" key="2">
    <citation type="submission" date="2020-08" db="EMBL/GenBank/DDBJ databases">
        <authorList>
            <person name="Chen M."/>
            <person name="Teng W."/>
            <person name="Zhao L."/>
            <person name="Hu C."/>
            <person name="Zhou Y."/>
            <person name="Han B."/>
            <person name="Song L."/>
            <person name="Shu W."/>
        </authorList>
    </citation>
    <scope>NUCLEOTIDE SEQUENCE</scope>
    <source>
        <strain evidence="2">FACHB-1375</strain>
    </source>
</reference>
<keyword evidence="1" id="KW-1133">Transmembrane helix</keyword>